<proteinExistence type="predicted"/>
<gene>
    <name evidence="2" type="ORF">PND83_23495</name>
</gene>
<reference evidence="2" key="1">
    <citation type="submission" date="2023-01" db="EMBL/GenBank/DDBJ databases">
        <title>Human gut microbiome strain richness.</title>
        <authorList>
            <person name="Chen-Liaw A."/>
        </authorList>
    </citation>
    <scope>NUCLEOTIDE SEQUENCE</scope>
    <source>
        <strain evidence="2">2225st1_A6_2225SCRN_200828</strain>
    </source>
</reference>
<comment type="caution">
    <text evidence="2">The sequence shown here is derived from an EMBL/GenBank/DDBJ whole genome shotgun (WGS) entry which is preliminary data.</text>
</comment>
<evidence type="ECO:0000313" key="2">
    <source>
        <dbReference type="EMBL" id="MDB7908951.1"/>
    </source>
</evidence>
<dbReference type="Pfam" id="PF23847">
    <property type="entry name" value="DUF7211"/>
    <property type="match status" value="1"/>
</dbReference>
<dbReference type="AlphaFoldDB" id="A0AAW6C8J6"/>
<evidence type="ECO:0000313" key="3">
    <source>
        <dbReference type="Proteomes" id="UP001211006"/>
    </source>
</evidence>
<feature type="region of interest" description="Disordered" evidence="1">
    <location>
        <begin position="22"/>
        <end position="74"/>
    </location>
</feature>
<dbReference type="EMBL" id="JAQLWO010000055">
    <property type="protein sequence ID" value="MDB7908951.1"/>
    <property type="molecule type" value="Genomic_DNA"/>
</dbReference>
<accession>A0AAW6C8J6</accession>
<sequence>MENSMLLHYGIKGMKWGVRRYQNKDGTLTAAGEKRYDRDKRENAAKKKENRIDTSNPDPRRWAQEDLERSKQVVDASSNLVREAKKIEQSATSKPTPKRMDLSKMTDKEMRDKINRELLERQYNQLFAEVSESSVSKGRQFFRTSLNAAEVVLGMTASALSIALAIKKLNGK</sequence>
<feature type="compositionally biased region" description="Basic and acidic residues" evidence="1">
    <location>
        <begin position="32"/>
        <end position="72"/>
    </location>
</feature>
<name>A0AAW6C8J6_FLAPL</name>
<organism evidence="2 3">
    <name type="scientific">Flavonifractor plautii</name>
    <name type="common">Fusobacterium plautii</name>
    <dbReference type="NCBI Taxonomy" id="292800"/>
    <lineage>
        <taxon>Bacteria</taxon>
        <taxon>Bacillati</taxon>
        <taxon>Bacillota</taxon>
        <taxon>Clostridia</taxon>
        <taxon>Eubacteriales</taxon>
        <taxon>Oscillospiraceae</taxon>
        <taxon>Flavonifractor</taxon>
    </lineage>
</organism>
<dbReference type="Proteomes" id="UP001211006">
    <property type="component" value="Unassembled WGS sequence"/>
</dbReference>
<dbReference type="InterPro" id="IPR055635">
    <property type="entry name" value="DUF7211"/>
</dbReference>
<dbReference type="RefSeq" id="WP_009258518.1">
    <property type="nucleotide sequence ID" value="NZ_BAABZG010000001.1"/>
</dbReference>
<evidence type="ECO:0000256" key="1">
    <source>
        <dbReference type="SAM" id="MobiDB-lite"/>
    </source>
</evidence>
<protein>
    <submittedName>
        <fullName evidence="2">Uncharacterized protein</fullName>
    </submittedName>
</protein>